<evidence type="ECO:0000313" key="7">
    <source>
        <dbReference type="Proteomes" id="UP000278632"/>
    </source>
</evidence>
<name>A0A3N0BKM3_9ACTN</name>
<protein>
    <recommendedName>
        <fullName evidence="5">PIN domain-containing protein</fullName>
    </recommendedName>
</protein>
<dbReference type="SUPFAM" id="SSF88723">
    <property type="entry name" value="PIN domain-like"/>
    <property type="match status" value="1"/>
</dbReference>
<keyword evidence="2" id="KW-0479">Metal-binding</keyword>
<dbReference type="RefSeq" id="WP_123191062.1">
    <property type="nucleotide sequence ID" value="NZ_QICD01000001.1"/>
</dbReference>
<evidence type="ECO:0000256" key="4">
    <source>
        <dbReference type="ARBA" id="ARBA00022842"/>
    </source>
</evidence>
<dbReference type="AlphaFoldDB" id="A0A3N0BKM3"/>
<dbReference type="Proteomes" id="UP000278632">
    <property type="component" value="Unassembled WGS sequence"/>
</dbReference>
<dbReference type="InterPro" id="IPR029060">
    <property type="entry name" value="PIN-like_dom_sf"/>
</dbReference>
<dbReference type="Pfam" id="PF13470">
    <property type="entry name" value="PIN_3"/>
    <property type="match status" value="1"/>
</dbReference>
<evidence type="ECO:0000256" key="3">
    <source>
        <dbReference type="ARBA" id="ARBA00022801"/>
    </source>
</evidence>
<keyword evidence="1" id="KW-0540">Nuclease</keyword>
<evidence type="ECO:0000313" key="6">
    <source>
        <dbReference type="EMBL" id="RNL48980.1"/>
    </source>
</evidence>
<gene>
    <name evidence="6" type="ORF">DMP08_00515</name>
</gene>
<dbReference type="GO" id="GO:0016787">
    <property type="term" value="F:hydrolase activity"/>
    <property type="evidence" value="ECO:0007669"/>
    <property type="project" value="UniProtKB-KW"/>
</dbReference>
<keyword evidence="7" id="KW-1185">Reference proteome</keyword>
<feature type="domain" description="PIN" evidence="5">
    <location>
        <begin position="7"/>
        <end position="139"/>
    </location>
</feature>
<accession>A0A3N0BKM3</accession>
<keyword evidence="4" id="KW-0460">Magnesium</keyword>
<evidence type="ECO:0000256" key="1">
    <source>
        <dbReference type="ARBA" id="ARBA00022722"/>
    </source>
</evidence>
<dbReference type="GO" id="GO:0004518">
    <property type="term" value="F:nuclease activity"/>
    <property type="evidence" value="ECO:0007669"/>
    <property type="project" value="UniProtKB-KW"/>
</dbReference>
<organism evidence="6 7">
    <name type="scientific">Paraeggerthella hongkongensis</name>
    <dbReference type="NCBI Taxonomy" id="230658"/>
    <lineage>
        <taxon>Bacteria</taxon>
        <taxon>Bacillati</taxon>
        <taxon>Actinomycetota</taxon>
        <taxon>Coriobacteriia</taxon>
        <taxon>Eggerthellales</taxon>
        <taxon>Eggerthellaceae</taxon>
        <taxon>Paraeggerthella</taxon>
    </lineage>
</organism>
<dbReference type="Gene3D" id="3.40.50.1010">
    <property type="entry name" value="5'-nuclease"/>
    <property type="match status" value="1"/>
</dbReference>
<dbReference type="OrthoDB" id="3173659at2"/>
<dbReference type="GO" id="GO:0046872">
    <property type="term" value="F:metal ion binding"/>
    <property type="evidence" value="ECO:0007669"/>
    <property type="project" value="UniProtKB-KW"/>
</dbReference>
<reference evidence="7" key="1">
    <citation type="submission" date="2018-05" db="EMBL/GenBank/DDBJ databases">
        <title>Genome Sequencing of selected type strains of the family Eggerthellaceae.</title>
        <authorList>
            <person name="Danylec N."/>
            <person name="Stoll D.A."/>
            <person name="Doetsch A."/>
            <person name="Huch M."/>
        </authorList>
    </citation>
    <scope>NUCLEOTIDE SEQUENCE [LARGE SCALE GENOMIC DNA]</scope>
    <source>
        <strain evidence="7">DSM 16106</strain>
    </source>
</reference>
<dbReference type="EMBL" id="QICD01000001">
    <property type="protein sequence ID" value="RNL48980.1"/>
    <property type="molecule type" value="Genomic_DNA"/>
</dbReference>
<dbReference type="InterPro" id="IPR002716">
    <property type="entry name" value="PIN_dom"/>
</dbReference>
<proteinExistence type="predicted"/>
<evidence type="ECO:0000259" key="5">
    <source>
        <dbReference type="Pfam" id="PF13470"/>
    </source>
</evidence>
<keyword evidence="3" id="KW-0378">Hydrolase</keyword>
<evidence type="ECO:0000256" key="2">
    <source>
        <dbReference type="ARBA" id="ARBA00022723"/>
    </source>
</evidence>
<sequence>MIAAPSRLLLDSNVWIDLFASDRPGRENAQALVSWAVDREVDLLYAAISIKDVYYLLEEREKRRMRAAGKEITPASAAAINEYAWGCIRAMEEIATVVPVDQSDIWIATKYRSFHGDFEDNLLLAAVERSKADFLVTSDEILLRHAPVATVVPGDLLKLVTA</sequence>
<comment type="caution">
    <text evidence="6">The sequence shown here is derived from an EMBL/GenBank/DDBJ whole genome shotgun (WGS) entry which is preliminary data.</text>
</comment>